<dbReference type="AlphaFoldDB" id="A0A699HJH9"/>
<dbReference type="PANTHER" id="PTHR11439:SF495">
    <property type="entry name" value="REVERSE TRANSCRIPTASE, RNA-DEPENDENT DNA POLYMERASE-RELATED"/>
    <property type="match status" value="1"/>
</dbReference>
<proteinExistence type="predicted"/>
<dbReference type="InterPro" id="IPR013103">
    <property type="entry name" value="RVT_2"/>
</dbReference>
<reference evidence="3" key="1">
    <citation type="journal article" date="2019" name="Sci. Rep.">
        <title>Draft genome of Tanacetum cinerariifolium, the natural source of mosquito coil.</title>
        <authorList>
            <person name="Yamashiro T."/>
            <person name="Shiraishi A."/>
            <person name="Satake H."/>
            <person name="Nakayama K."/>
        </authorList>
    </citation>
    <scope>NUCLEOTIDE SEQUENCE</scope>
</reference>
<feature type="compositionally biased region" description="Low complexity" evidence="1">
    <location>
        <begin position="1132"/>
        <end position="1145"/>
    </location>
</feature>
<dbReference type="EMBL" id="BKCJ010170100">
    <property type="protein sequence ID" value="GEY33580.1"/>
    <property type="molecule type" value="Genomic_DNA"/>
</dbReference>
<gene>
    <name evidence="3" type="ORF">Tci_405554</name>
</gene>
<dbReference type="Pfam" id="PF07727">
    <property type="entry name" value="RVT_2"/>
    <property type="match status" value="1"/>
</dbReference>
<sequence>MHVVKRIFRYLKDQPTLVLWYPKDSHLELIAYFDSDYAGASLHRKSTTGGCQFLGSRLISWHCKKQTIVANSTTKAEYIVASNCYRQVLSLQNQLLNYGYNFMQTKIHVDNESAICVVKNLVYRSKTKHIEIRHHVIRVSYEKRLIEMVKIHTDYNVADLLTKAFDVTRRTQKDTELPQTSVLLKLRADEAVHQKEGDSLERAITTDASLEAAQARGTSAQTRFERVLKQPNEPPLIKGHTSGSREGRMEHIVKLRDTVPPTPYDSPLTGGYIPGSDEGRLTLLELMNIYTTLSNKRSRAVIHSSNEEEPSMDIEDSPKQGRMIKELDKDEDVNLVTEQGEVKETTESLRDDDYVTLAETLLNIKRSAKKDKGKGNIQETKLPKKLKKREMIQLSLDEELAQKLYAKELAKKAARQEQEKFNLEKALELQIQLDQRKEDVDKGDQRKEIDWNDTQVLRYHALQNRPFSKAKVRKNMFHTFVPKDSGIEKEVMKRVGFDLQQESSKKQKLDQQTKETEEEVKAQVDNDQEVEEMKLYMRIIPDEDIAIEAIPLATKPLVIVEYKIIKEGKIRNYKFRGGLLGIMDFYNLVLLIQLNAALKISAGSEDRRKQTKSLVLLAIVVSTDESLNVTFDESAPPTKLSPLVDDDVGEEEAIRKNTKILNTNNEEDESIEVDEIVNIKEQAPKAWYNRLKAFLTKHEYSMGIVDNTLFTKKSKSHLIIVQIYVDDIIFGSTSQNLCDDIAKIMHDEFEMSMMGEFNFFLGLQIKQIEDEIFFNQSKYVKEMLKKFELEDSKPTRTSMLMEIKLTKDDEADAVDNSKYRENSKTTHLEAVKRIFWYIRGTSHLGLRYLKGNGIEIVVYADSDHAGDYVDRKSTSGVCTKMPSEYQQDYKKTCFYAPKIYNDPNMFDSLRDTNRALEIRYVHGGRTIDPCFYNDLSDDLVAKFTAIGFDCLLSLDEQICPRFIFEFYKTLKLEKDSNNHFSIQFVINNHHFNLFVAQFSELTHLLNQGICIYSDAWGLDELEKTLEKIKPYNSRLPALDDIRNLIHRRTVHEKIDKVGNTIDKLPNQIETNELFDNLRPCELVIRENVYSTIANRDHTQAVIALMKMSSLKAKQPKKPPPKRTGNVEKSKWTQLTTSSLTESPPSDNRDLPSTKLSPRSYHTALKDDPNMSKEQRETRGMFKNLGRAFHNFARMLKKGCH</sequence>
<name>A0A699HJH9_TANCI</name>
<feature type="domain" description="Reverse transcriptase Ty1/copia-type" evidence="2">
    <location>
        <begin position="660"/>
        <end position="800"/>
    </location>
</feature>
<dbReference type="PANTHER" id="PTHR11439">
    <property type="entry name" value="GAG-POL-RELATED RETROTRANSPOSON"/>
    <property type="match status" value="1"/>
</dbReference>
<accession>A0A699HJH9</accession>
<comment type="caution">
    <text evidence="3">The sequence shown here is derived from an EMBL/GenBank/DDBJ whole genome shotgun (WGS) entry which is preliminary data.</text>
</comment>
<feature type="compositionally biased region" description="Basic and acidic residues" evidence="1">
    <location>
        <begin position="503"/>
        <end position="523"/>
    </location>
</feature>
<feature type="region of interest" description="Disordered" evidence="1">
    <location>
        <begin position="502"/>
        <end position="523"/>
    </location>
</feature>
<protein>
    <submittedName>
        <fullName evidence="3">Copia protein</fullName>
    </submittedName>
</protein>
<dbReference type="CDD" id="cd09272">
    <property type="entry name" value="RNase_HI_RT_Ty1"/>
    <property type="match status" value="1"/>
</dbReference>
<evidence type="ECO:0000259" key="2">
    <source>
        <dbReference type="Pfam" id="PF07727"/>
    </source>
</evidence>
<evidence type="ECO:0000313" key="3">
    <source>
        <dbReference type="EMBL" id="GEY33580.1"/>
    </source>
</evidence>
<feature type="region of interest" description="Disordered" evidence="1">
    <location>
        <begin position="1110"/>
        <end position="1175"/>
    </location>
</feature>
<feature type="compositionally biased region" description="Basic and acidic residues" evidence="1">
    <location>
        <begin position="1163"/>
        <end position="1175"/>
    </location>
</feature>
<organism evidence="3">
    <name type="scientific">Tanacetum cinerariifolium</name>
    <name type="common">Dalmatian daisy</name>
    <name type="synonym">Chrysanthemum cinerariifolium</name>
    <dbReference type="NCBI Taxonomy" id="118510"/>
    <lineage>
        <taxon>Eukaryota</taxon>
        <taxon>Viridiplantae</taxon>
        <taxon>Streptophyta</taxon>
        <taxon>Embryophyta</taxon>
        <taxon>Tracheophyta</taxon>
        <taxon>Spermatophyta</taxon>
        <taxon>Magnoliopsida</taxon>
        <taxon>eudicotyledons</taxon>
        <taxon>Gunneridae</taxon>
        <taxon>Pentapetalae</taxon>
        <taxon>asterids</taxon>
        <taxon>campanulids</taxon>
        <taxon>Asterales</taxon>
        <taxon>Asteraceae</taxon>
        <taxon>Asteroideae</taxon>
        <taxon>Anthemideae</taxon>
        <taxon>Anthemidinae</taxon>
        <taxon>Tanacetum</taxon>
    </lineage>
</organism>
<evidence type="ECO:0000256" key="1">
    <source>
        <dbReference type="SAM" id="MobiDB-lite"/>
    </source>
</evidence>